<dbReference type="PANTHER" id="PTHR34836:SF1">
    <property type="entry name" value="OS09G0428600 PROTEIN"/>
    <property type="match status" value="1"/>
</dbReference>
<keyword evidence="3" id="KW-1185">Reference proteome</keyword>
<name>A0A022RPS4_ERYGU</name>
<evidence type="ECO:0000313" key="2">
    <source>
        <dbReference type="EMBL" id="EYU42452.1"/>
    </source>
</evidence>
<dbReference type="Proteomes" id="UP000030748">
    <property type="component" value="Unassembled WGS sequence"/>
</dbReference>
<protein>
    <submittedName>
        <fullName evidence="2">Uncharacterized protein</fullName>
    </submittedName>
</protein>
<keyword evidence="1" id="KW-0472">Membrane</keyword>
<dbReference type="AlphaFoldDB" id="A0A022RPS4"/>
<reference evidence="2 3" key="1">
    <citation type="journal article" date="2013" name="Proc. Natl. Acad. Sci. U.S.A.">
        <title>Fine-scale variation in meiotic recombination in Mimulus inferred from population shotgun sequencing.</title>
        <authorList>
            <person name="Hellsten U."/>
            <person name="Wright K.M."/>
            <person name="Jenkins J."/>
            <person name="Shu S."/>
            <person name="Yuan Y."/>
            <person name="Wessler S.R."/>
            <person name="Schmutz J."/>
            <person name="Willis J.H."/>
            <person name="Rokhsar D.S."/>
        </authorList>
    </citation>
    <scope>NUCLEOTIDE SEQUENCE [LARGE SCALE GENOMIC DNA]</scope>
    <source>
        <strain evidence="3">cv. DUN x IM62</strain>
    </source>
</reference>
<proteinExistence type="predicted"/>
<gene>
    <name evidence="2" type="ORF">MIMGU_mgv11b021584mg</name>
</gene>
<keyword evidence="1" id="KW-0812">Transmembrane</keyword>
<accession>A0A022RPS4</accession>
<keyword evidence="1" id="KW-1133">Transmembrane helix</keyword>
<dbReference type="PANTHER" id="PTHR34836">
    <property type="entry name" value="OS06G0188250 PROTEIN"/>
    <property type="match status" value="1"/>
</dbReference>
<feature type="non-terminal residue" evidence="2">
    <location>
        <position position="1"/>
    </location>
</feature>
<dbReference type="EMBL" id="KI630292">
    <property type="protein sequence ID" value="EYU42452.1"/>
    <property type="molecule type" value="Genomic_DNA"/>
</dbReference>
<evidence type="ECO:0000256" key="1">
    <source>
        <dbReference type="SAM" id="Phobius"/>
    </source>
</evidence>
<dbReference type="InterPro" id="IPR015683">
    <property type="entry name" value="Ionotropic_Glu_rcpt"/>
</dbReference>
<evidence type="ECO:0000313" key="3">
    <source>
        <dbReference type="Proteomes" id="UP000030748"/>
    </source>
</evidence>
<sequence length="120" mass="13840">QFQHVHMTTIMREGFTYINASWTNYKPLNFNLWLTIFVANIFTGIVIWIIEYRLTVVPKMRSTVGIGLVLDMNSTFGTMVNMCMDMAVSDFYKAHPNHITRLQLHKKDAKSVLDVNVAGR</sequence>
<organism evidence="2 3">
    <name type="scientific">Erythranthe guttata</name>
    <name type="common">Yellow monkey flower</name>
    <name type="synonym">Mimulus guttatus</name>
    <dbReference type="NCBI Taxonomy" id="4155"/>
    <lineage>
        <taxon>Eukaryota</taxon>
        <taxon>Viridiplantae</taxon>
        <taxon>Streptophyta</taxon>
        <taxon>Embryophyta</taxon>
        <taxon>Tracheophyta</taxon>
        <taxon>Spermatophyta</taxon>
        <taxon>Magnoliopsida</taxon>
        <taxon>eudicotyledons</taxon>
        <taxon>Gunneridae</taxon>
        <taxon>Pentapetalae</taxon>
        <taxon>asterids</taxon>
        <taxon>lamiids</taxon>
        <taxon>Lamiales</taxon>
        <taxon>Phrymaceae</taxon>
        <taxon>Erythranthe</taxon>
    </lineage>
</organism>
<feature type="transmembrane region" description="Helical" evidence="1">
    <location>
        <begin position="30"/>
        <end position="50"/>
    </location>
</feature>